<organism evidence="1 2">
    <name type="scientific">Pseudonocardia aurantiaca</name>
    <dbReference type="NCBI Taxonomy" id="75290"/>
    <lineage>
        <taxon>Bacteria</taxon>
        <taxon>Bacillati</taxon>
        <taxon>Actinomycetota</taxon>
        <taxon>Actinomycetes</taxon>
        <taxon>Pseudonocardiales</taxon>
        <taxon>Pseudonocardiaceae</taxon>
        <taxon>Pseudonocardia</taxon>
    </lineage>
</organism>
<dbReference type="RefSeq" id="WP_343980425.1">
    <property type="nucleotide sequence ID" value="NZ_BAAAJG010000012.1"/>
</dbReference>
<protein>
    <recommendedName>
        <fullName evidence="3">DnaJ-like protein</fullName>
    </recommendedName>
</protein>
<reference evidence="2" key="1">
    <citation type="journal article" date="2019" name="Int. J. Syst. Evol. Microbiol.">
        <title>The Global Catalogue of Microorganisms (GCM) 10K type strain sequencing project: providing services to taxonomists for standard genome sequencing and annotation.</title>
        <authorList>
            <consortium name="The Broad Institute Genomics Platform"/>
            <consortium name="The Broad Institute Genome Sequencing Center for Infectious Disease"/>
            <person name="Wu L."/>
            <person name="Ma J."/>
        </authorList>
    </citation>
    <scope>NUCLEOTIDE SEQUENCE [LARGE SCALE GENOMIC DNA]</scope>
    <source>
        <strain evidence="2">JCM 12165</strain>
    </source>
</reference>
<evidence type="ECO:0000313" key="2">
    <source>
        <dbReference type="Proteomes" id="UP001597145"/>
    </source>
</evidence>
<sequence length="79" mass="8774">MFLLDAVDRRAFRDPDIDAIARGWQVRRPRRFHRSYRDPRWDLVSVCGSCGGAGIVGARMCGDCDGDGRIIAGRHVGVS</sequence>
<dbReference type="Proteomes" id="UP001597145">
    <property type="component" value="Unassembled WGS sequence"/>
</dbReference>
<dbReference type="SUPFAM" id="SSF57938">
    <property type="entry name" value="DnaJ/Hsp40 cysteine-rich domain"/>
    <property type="match status" value="1"/>
</dbReference>
<comment type="caution">
    <text evidence="1">The sequence shown here is derived from an EMBL/GenBank/DDBJ whole genome shotgun (WGS) entry which is preliminary data.</text>
</comment>
<evidence type="ECO:0008006" key="3">
    <source>
        <dbReference type="Google" id="ProtNLM"/>
    </source>
</evidence>
<evidence type="ECO:0000313" key="1">
    <source>
        <dbReference type="EMBL" id="MFD1532025.1"/>
    </source>
</evidence>
<accession>A0ABW4FNT9</accession>
<name>A0ABW4FNT9_9PSEU</name>
<keyword evidence="2" id="KW-1185">Reference proteome</keyword>
<gene>
    <name evidence="1" type="ORF">ACFSCY_21570</name>
</gene>
<dbReference type="EMBL" id="JBHUCP010000017">
    <property type="protein sequence ID" value="MFD1532025.1"/>
    <property type="molecule type" value="Genomic_DNA"/>
</dbReference>
<proteinExistence type="predicted"/>
<dbReference type="InterPro" id="IPR036410">
    <property type="entry name" value="HSP_DnaJ_Cys-rich_dom_sf"/>
</dbReference>